<feature type="transmembrane region" description="Helical" evidence="8">
    <location>
        <begin position="9"/>
        <end position="34"/>
    </location>
</feature>
<keyword evidence="6 8" id="KW-1133">Transmembrane helix</keyword>
<dbReference type="PANTHER" id="PTHR42929:SF1">
    <property type="entry name" value="INNER MEMBRANE ABC TRANSPORTER PERMEASE PROTEIN YDCU-RELATED"/>
    <property type="match status" value="1"/>
</dbReference>
<dbReference type="Gene3D" id="1.10.3720.10">
    <property type="entry name" value="MetI-like"/>
    <property type="match status" value="1"/>
</dbReference>
<evidence type="ECO:0000256" key="8">
    <source>
        <dbReference type="SAM" id="Phobius"/>
    </source>
</evidence>
<dbReference type="PROSITE" id="PS50928">
    <property type="entry name" value="ABC_TM1"/>
    <property type="match status" value="1"/>
</dbReference>
<dbReference type="InterPro" id="IPR035906">
    <property type="entry name" value="MetI-like_sf"/>
</dbReference>
<sequence>MKAKKNYKFYLFALLPFFIIVLLFEILPLINIVIESFSKTGGGGFTLDHFVKIFSTRLYQQSIYNSLWISIFSAVVGIFIAFIGAKAAHNASPKIRNTFTSVLNITSNFAGVPLAFAFMILLGNVGILTLIGKNYGIEFLANYDLYTINGLLLTYIYFQIPLGTLLMLPIFSGLRKEWKEAVGLLGGNSFHYWFKVAIPSLLPSILGTFSVLFANSLAAYGTAYALLSNNISLLPIRISQQFVGEVVQNQEFGCALSLVMMALMVISVLITNKLQKKSGGVQ</sequence>
<evidence type="ECO:0000256" key="5">
    <source>
        <dbReference type="ARBA" id="ARBA00022692"/>
    </source>
</evidence>
<reference evidence="10 11" key="1">
    <citation type="journal article" date="2018" name="BMC Genomics">
        <title>Whole genome sequencing and function prediction of 133 gut anaerobes isolated from chicken caecum in pure cultures.</title>
        <authorList>
            <person name="Medvecky M."/>
            <person name="Cejkova D."/>
            <person name="Polansky O."/>
            <person name="Karasova D."/>
            <person name="Kubasova T."/>
            <person name="Cizek A."/>
            <person name="Rychlik I."/>
        </authorList>
    </citation>
    <scope>NUCLEOTIDE SEQUENCE [LARGE SCALE GENOMIC DNA]</scope>
    <source>
        <strain evidence="10 11">An13</strain>
    </source>
</reference>
<evidence type="ECO:0000256" key="7">
    <source>
        <dbReference type="ARBA" id="ARBA00023136"/>
    </source>
</evidence>
<dbReference type="CDD" id="cd06261">
    <property type="entry name" value="TM_PBP2"/>
    <property type="match status" value="1"/>
</dbReference>
<comment type="similarity">
    <text evidence="2">Belongs to the binding-protein-dependent transport system permease family. CysTW subfamily.</text>
</comment>
<keyword evidence="3" id="KW-0813">Transport</keyword>
<dbReference type="OrthoDB" id="8404154at2"/>
<feature type="domain" description="ABC transmembrane type-1" evidence="9">
    <location>
        <begin position="63"/>
        <end position="271"/>
    </location>
</feature>
<evidence type="ECO:0000256" key="4">
    <source>
        <dbReference type="ARBA" id="ARBA00022475"/>
    </source>
</evidence>
<comment type="caution">
    <text evidence="10">The sequence shown here is derived from an EMBL/GenBank/DDBJ whole genome shotgun (WGS) entry which is preliminary data.</text>
</comment>
<evidence type="ECO:0000259" key="9">
    <source>
        <dbReference type="PROSITE" id="PS50928"/>
    </source>
</evidence>
<keyword evidence="11" id="KW-1185">Reference proteome</keyword>
<dbReference type="GO" id="GO:0055085">
    <property type="term" value="P:transmembrane transport"/>
    <property type="evidence" value="ECO:0007669"/>
    <property type="project" value="InterPro"/>
</dbReference>
<evidence type="ECO:0000256" key="3">
    <source>
        <dbReference type="ARBA" id="ARBA00022448"/>
    </source>
</evidence>
<feature type="transmembrane region" description="Helical" evidence="8">
    <location>
        <begin position="152"/>
        <end position="171"/>
    </location>
</feature>
<evidence type="ECO:0000313" key="10">
    <source>
        <dbReference type="EMBL" id="OUQ33588.1"/>
    </source>
</evidence>
<accession>A0A1Y4SUJ1</accession>
<keyword evidence="5 8" id="KW-0812">Transmembrane</keyword>
<name>A0A1Y4SUJ1_9FIRM</name>
<dbReference type="Proteomes" id="UP000195305">
    <property type="component" value="Unassembled WGS sequence"/>
</dbReference>
<feature type="transmembrane region" description="Helical" evidence="8">
    <location>
        <begin position="67"/>
        <end position="88"/>
    </location>
</feature>
<evidence type="ECO:0000256" key="6">
    <source>
        <dbReference type="ARBA" id="ARBA00022989"/>
    </source>
</evidence>
<dbReference type="EMBL" id="NFLJ01000028">
    <property type="protein sequence ID" value="OUQ33588.1"/>
    <property type="molecule type" value="Genomic_DNA"/>
</dbReference>
<organism evidence="10 11">
    <name type="scientific">Massilimicrobiota timonensis</name>
    <dbReference type="NCBI Taxonomy" id="1776392"/>
    <lineage>
        <taxon>Bacteria</taxon>
        <taxon>Bacillati</taxon>
        <taxon>Bacillota</taxon>
        <taxon>Erysipelotrichia</taxon>
        <taxon>Erysipelotrichales</taxon>
        <taxon>Erysipelotrichaceae</taxon>
        <taxon>Massilimicrobiota</taxon>
    </lineage>
</organism>
<dbReference type="SUPFAM" id="SSF161098">
    <property type="entry name" value="MetI-like"/>
    <property type="match status" value="1"/>
</dbReference>
<feature type="transmembrane region" description="Helical" evidence="8">
    <location>
        <begin position="192"/>
        <end position="214"/>
    </location>
</feature>
<feature type="transmembrane region" description="Helical" evidence="8">
    <location>
        <begin position="109"/>
        <end position="132"/>
    </location>
</feature>
<evidence type="ECO:0000256" key="1">
    <source>
        <dbReference type="ARBA" id="ARBA00004651"/>
    </source>
</evidence>
<dbReference type="RefSeq" id="WP_087358768.1">
    <property type="nucleotide sequence ID" value="NZ_NFLJ01000028.1"/>
</dbReference>
<evidence type="ECO:0000256" key="2">
    <source>
        <dbReference type="ARBA" id="ARBA00007069"/>
    </source>
</evidence>
<keyword evidence="4" id="KW-1003">Cell membrane</keyword>
<dbReference type="PANTHER" id="PTHR42929">
    <property type="entry name" value="INNER MEMBRANE ABC TRANSPORTER PERMEASE PROTEIN YDCU-RELATED-RELATED"/>
    <property type="match status" value="1"/>
</dbReference>
<keyword evidence="7 8" id="KW-0472">Membrane</keyword>
<feature type="transmembrane region" description="Helical" evidence="8">
    <location>
        <begin position="252"/>
        <end position="270"/>
    </location>
</feature>
<evidence type="ECO:0000313" key="11">
    <source>
        <dbReference type="Proteomes" id="UP000195305"/>
    </source>
</evidence>
<dbReference type="AlphaFoldDB" id="A0A1Y4SUJ1"/>
<dbReference type="GO" id="GO:0005886">
    <property type="term" value="C:plasma membrane"/>
    <property type="evidence" value="ECO:0007669"/>
    <property type="project" value="UniProtKB-SubCell"/>
</dbReference>
<comment type="subcellular location">
    <subcellularLocation>
        <location evidence="1">Cell membrane</location>
        <topology evidence="1">Multi-pass membrane protein</topology>
    </subcellularLocation>
</comment>
<gene>
    <name evidence="10" type="ORF">B5E75_09795</name>
</gene>
<dbReference type="InterPro" id="IPR000515">
    <property type="entry name" value="MetI-like"/>
</dbReference>
<proteinExistence type="inferred from homology"/>
<protein>
    <submittedName>
        <fullName evidence="10">ABC transporter permease</fullName>
    </submittedName>
</protein>